<gene>
    <name evidence="1" type="ORF">BSTOLATCC_MIC6966</name>
</gene>
<sequence length="340" mass="34170">MVLYTGTGGTTFTSTGQVKFSAGSFTSPASGEYNVGGTSVTTTLSVTPDSSITSDVTSGWIGVGLPAGFTSSSTKLSLGSNSAAFYSVYSSSSSFTGGFMIAPLSASMLVAKTVANTLSMDSGLIVPSSTGSSSGAGTGTFTVFMAGSTIGSQCTCASQSSPITVSINPATITSDTCTIDKLYAQGSDSVDSTLTFTFTTVNPIPAGGKITITLASGSWTLQSSSPLVTTCQGVGFSDQSQALLQSCAVSGTTVSLTQFSKIAESSVSVKLYYVIPTSTAAGSIYCYTALSTYDENGNVIDSASSLTNSVTVVVSTAAGTTNTNSFVTKPYPNVARETTG</sequence>
<keyword evidence="2" id="KW-1185">Reference proteome</keyword>
<protein>
    <submittedName>
        <fullName evidence="1">Uncharacterized protein</fullName>
    </submittedName>
</protein>
<comment type="caution">
    <text evidence="1">The sequence shown here is derived from an EMBL/GenBank/DDBJ whole genome shotgun (WGS) entry which is preliminary data.</text>
</comment>
<evidence type="ECO:0000313" key="2">
    <source>
        <dbReference type="Proteomes" id="UP001162131"/>
    </source>
</evidence>
<proteinExistence type="predicted"/>
<reference evidence="1" key="1">
    <citation type="submission" date="2021-09" db="EMBL/GenBank/DDBJ databases">
        <authorList>
            <consortium name="AG Swart"/>
            <person name="Singh M."/>
            <person name="Singh A."/>
            <person name="Seah K."/>
            <person name="Emmerich C."/>
        </authorList>
    </citation>
    <scope>NUCLEOTIDE SEQUENCE</scope>
    <source>
        <strain evidence="1">ATCC30299</strain>
    </source>
</reference>
<evidence type="ECO:0000313" key="1">
    <source>
        <dbReference type="EMBL" id="CAG9312575.1"/>
    </source>
</evidence>
<dbReference type="Proteomes" id="UP001162131">
    <property type="component" value="Unassembled WGS sequence"/>
</dbReference>
<dbReference type="EMBL" id="CAJZBQ010000007">
    <property type="protein sequence ID" value="CAG9312575.1"/>
    <property type="molecule type" value="Genomic_DNA"/>
</dbReference>
<accession>A0AAU9IFE8</accession>
<organism evidence="1 2">
    <name type="scientific">Blepharisma stoltei</name>
    <dbReference type="NCBI Taxonomy" id="1481888"/>
    <lineage>
        <taxon>Eukaryota</taxon>
        <taxon>Sar</taxon>
        <taxon>Alveolata</taxon>
        <taxon>Ciliophora</taxon>
        <taxon>Postciliodesmatophora</taxon>
        <taxon>Heterotrichea</taxon>
        <taxon>Heterotrichida</taxon>
        <taxon>Blepharismidae</taxon>
        <taxon>Blepharisma</taxon>
    </lineage>
</organism>
<name>A0AAU9IFE8_9CILI</name>
<dbReference type="AlphaFoldDB" id="A0AAU9IFE8"/>